<comment type="similarity">
    <text evidence="1">Belongs to the eukaryotic ribosomal protein eS25 family.</text>
</comment>
<evidence type="ECO:0008006" key="7">
    <source>
        <dbReference type="Google" id="ProtNLM"/>
    </source>
</evidence>
<comment type="caution">
    <text evidence="5">The sequence shown here is derived from an EMBL/GenBank/DDBJ whole genome shotgun (WGS) entry which is preliminary data.</text>
</comment>
<evidence type="ECO:0000313" key="5">
    <source>
        <dbReference type="EMBL" id="KON30871.1"/>
    </source>
</evidence>
<evidence type="ECO:0000256" key="1">
    <source>
        <dbReference type="ARBA" id="ARBA00009106"/>
    </source>
</evidence>
<protein>
    <recommendedName>
        <fullName evidence="7">30S ribosomal protein S25e</fullName>
    </recommendedName>
</protein>
<organism evidence="5 6">
    <name type="scientific">miscellaneous Crenarchaeota group-15 archaeon DG-45</name>
    <dbReference type="NCBI Taxonomy" id="1685127"/>
    <lineage>
        <taxon>Archaea</taxon>
        <taxon>Candidatus Bathyarchaeota</taxon>
        <taxon>MCG-15</taxon>
    </lineage>
</organism>
<dbReference type="GO" id="GO:0005840">
    <property type="term" value="C:ribosome"/>
    <property type="evidence" value="ECO:0007669"/>
    <property type="project" value="UniProtKB-KW"/>
</dbReference>
<reference evidence="5 6" key="1">
    <citation type="submission" date="2015-06" db="EMBL/GenBank/DDBJ databases">
        <title>New insights into the roles of widespread benthic archaea in carbon and nitrogen cycling.</title>
        <authorList>
            <person name="Lazar C.S."/>
            <person name="Baker B.J."/>
            <person name="Seitz K.W."/>
            <person name="Hyde A.S."/>
            <person name="Dick G.J."/>
            <person name="Hinrichs K.-U."/>
            <person name="Teske A.P."/>
        </authorList>
    </citation>
    <scope>NUCLEOTIDE SEQUENCE [LARGE SCALE GENOMIC DNA]</scope>
    <source>
        <strain evidence="5">DG-45</strain>
    </source>
</reference>
<evidence type="ECO:0000256" key="4">
    <source>
        <dbReference type="SAM" id="MobiDB-lite"/>
    </source>
</evidence>
<feature type="compositionally biased region" description="Basic and acidic residues" evidence="4">
    <location>
        <begin position="17"/>
        <end position="30"/>
    </location>
</feature>
<sequence>MPQKRSLRQMERQQQQRGEKEGGKQGKARVEKTIGSLDIPDLKSEDLLEQLGQMRAITPTAIASQFNIKVSMAKRLLEELRRNEVVDLASRSHNLKVYQLRTAGS</sequence>
<evidence type="ECO:0000313" key="6">
    <source>
        <dbReference type="Proteomes" id="UP000037210"/>
    </source>
</evidence>
<dbReference type="GO" id="GO:1990904">
    <property type="term" value="C:ribonucleoprotein complex"/>
    <property type="evidence" value="ECO:0007669"/>
    <property type="project" value="UniProtKB-KW"/>
</dbReference>
<dbReference type="InterPro" id="IPR004977">
    <property type="entry name" value="Ribosomal_eS25"/>
</dbReference>
<dbReference type="Gene3D" id="3.30.63.20">
    <property type="match status" value="1"/>
</dbReference>
<dbReference type="EMBL" id="LFWZ01000019">
    <property type="protein sequence ID" value="KON30871.1"/>
    <property type="molecule type" value="Genomic_DNA"/>
</dbReference>
<gene>
    <name evidence="5" type="ORF">AC482_02695</name>
</gene>
<dbReference type="Proteomes" id="UP000037210">
    <property type="component" value="Unassembled WGS sequence"/>
</dbReference>
<dbReference type="Pfam" id="PF03297">
    <property type="entry name" value="Ribosomal_S25"/>
    <property type="match status" value="1"/>
</dbReference>
<feature type="region of interest" description="Disordered" evidence="4">
    <location>
        <begin position="1"/>
        <end position="30"/>
    </location>
</feature>
<evidence type="ECO:0000256" key="3">
    <source>
        <dbReference type="ARBA" id="ARBA00023274"/>
    </source>
</evidence>
<evidence type="ECO:0000256" key="2">
    <source>
        <dbReference type="ARBA" id="ARBA00022980"/>
    </source>
</evidence>
<proteinExistence type="inferred from homology"/>
<keyword evidence="3" id="KW-0687">Ribonucleoprotein</keyword>
<accession>A0A0M0BRK5</accession>
<name>A0A0M0BRK5_9ARCH</name>
<keyword evidence="2" id="KW-0689">Ribosomal protein</keyword>
<dbReference type="AlphaFoldDB" id="A0A0M0BRK5"/>